<dbReference type="Proteomes" id="UP000570474">
    <property type="component" value="Unassembled WGS sequence"/>
</dbReference>
<dbReference type="SUPFAM" id="SSF52833">
    <property type="entry name" value="Thioredoxin-like"/>
    <property type="match status" value="1"/>
</dbReference>
<evidence type="ECO:0000256" key="2">
    <source>
        <dbReference type="SAM" id="SignalP"/>
    </source>
</evidence>
<dbReference type="RefSeq" id="WP_168873365.1">
    <property type="nucleotide sequence ID" value="NZ_JABAIA010000003.1"/>
</dbReference>
<dbReference type="InterPro" id="IPR036249">
    <property type="entry name" value="Thioredoxin-like_sf"/>
</dbReference>
<dbReference type="PROSITE" id="PS51352">
    <property type="entry name" value="THIOREDOXIN_2"/>
    <property type="match status" value="1"/>
</dbReference>
<dbReference type="CDD" id="cd02947">
    <property type="entry name" value="TRX_family"/>
    <property type="match status" value="1"/>
</dbReference>
<gene>
    <name evidence="4" type="ORF">HGH92_24065</name>
</gene>
<name>A0A847S6Y9_9BACT</name>
<feature type="domain" description="Thioredoxin" evidence="3">
    <location>
        <begin position="5"/>
        <end position="152"/>
    </location>
</feature>
<evidence type="ECO:0000256" key="1">
    <source>
        <dbReference type="ARBA" id="ARBA00023284"/>
    </source>
</evidence>
<proteinExistence type="predicted"/>
<keyword evidence="2" id="KW-0732">Signal</keyword>
<organism evidence="4 5">
    <name type="scientific">Chitinophaga varians</name>
    <dbReference type="NCBI Taxonomy" id="2202339"/>
    <lineage>
        <taxon>Bacteria</taxon>
        <taxon>Pseudomonadati</taxon>
        <taxon>Bacteroidota</taxon>
        <taxon>Chitinophagia</taxon>
        <taxon>Chitinophagales</taxon>
        <taxon>Chitinophagaceae</taxon>
        <taxon>Chitinophaga</taxon>
    </lineage>
</organism>
<feature type="signal peptide" evidence="2">
    <location>
        <begin position="1"/>
        <end position="18"/>
    </location>
</feature>
<keyword evidence="1" id="KW-0676">Redox-active center</keyword>
<dbReference type="Pfam" id="PF13098">
    <property type="entry name" value="Thioredoxin_2"/>
    <property type="match status" value="1"/>
</dbReference>
<sequence>MKQFLLYVFLLTGLTAMAQDKGIHFERELSWKDIRAKARKEGKFIFMDCYTTWCGPCKMMSRDIFPQQAVGDFFNGKFISVKVQMDKTAGDDAAVKRWYDDAAAIAREYNVMAYPTFLYFAPDGRLVHLVVGGDSAAAFIASSAQALDPATQYYTRMETMAKNAGNQPDTLKRLAEEARKMYDGRYTALFLQRYLHAVPDIFAPDVVDFLDRFTLSSHDTGFTIFRKNPAKINQVKGARYAENRVQQIIFVEEVYSAPQEGANAGFRPIQAKLKKKYPELTGIVIDKFRLQWYQRNKAYDQFEKAVKVYLKQYNQQLDPRDLSSFARTVGQYATDTAMLRTALSWSERAVKEDPHAETMSVQALLLYKLGDVPAAVRLQETVVNELSAGIANKYKREYQQKVLDKMKGGEKL</sequence>
<dbReference type="EMBL" id="JABAIA010000003">
    <property type="protein sequence ID" value="NLR67401.1"/>
    <property type="molecule type" value="Genomic_DNA"/>
</dbReference>
<dbReference type="InterPro" id="IPR013766">
    <property type="entry name" value="Thioredoxin_domain"/>
</dbReference>
<accession>A0A847S6Y9</accession>
<evidence type="ECO:0000259" key="3">
    <source>
        <dbReference type="PROSITE" id="PS51352"/>
    </source>
</evidence>
<dbReference type="AlphaFoldDB" id="A0A847S6Y9"/>
<keyword evidence="5" id="KW-1185">Reference proteome</keyword>
<reference evidence="4 5" key="1">
    <citation type="submission" date="2020-04" db="EMBL/GenBank/DDBJ databases">
        <authorList>
            <person name="Yin C."/>
        </authorList>
    </citation>
    <scope>NUCLEOTIDE SEQUENCE [LARGE SCALE GENOMIC DNA]</scope>
    <source>
        <strain evidence="4 5">Ae27</strain>
    </source>
</reference>
<comment type="caution">
    <text evidence="4">The sequence shown here is derived from an EMBL/GenBank/DDBJ whole genome shotgun (WGS) entry which is preliminary data.</text>
</comment>
<dbReference type="PROSITE" id="PS00194">
    <property type="entry name" value="THIOREDOXIN_1"/>
    <property type="match status" value="1"/>
</dbReference>
<dbReference type="Gene3D" id="3.40.30.10">
    <property type="entry name" value="Glutaredoxin"/>
    <property type="match status" value="1"/>
</dbReference>
<protein>
    <submittedName>
        <fullName evidence="4">Thioredoxin family protein</fullName>
    </submittedName>
</protein>
<feature type="chain" id="PRO_5032370767" evidence="2">
    <location>
        <begin position="19"/>
        <end position="412"/>
    </location>
</feature>
<evidence type="ECO:0000313" key="4">
    <source>
        <dbReference type="EMBL" id="NLR67401.1"/>
    </source>
</evidence>
<dbReference type="InterPro" id="IPR017937">
    <property type="entry name" value="Thioredoxin_CS"/>
</dbReference>
<evidence type="ECO:0000313" key="5">
    <source>
        <dbReference type="Proteomes" id="UP000570474"/>
    </source>
</evidence>
<dbReference type="InterPro" id="IPR012336">
    <property type="entry name" value="Thioredoxin-like_fold"/>
</dbReference>